<dbReference type="Proteomes" id="UP000492821">
    <property type="component" value="Unassembled WGS sequence"/>
</dbReference>
<keyword evidence="4 13" id="KW-0894">Sodium channel</keyword>
<keyword evidence="12 13" id="KW-0407">Ion channel</keyword>
<evidence type="ECO:0000256" key="1">
    <source>
        <dbReference type="ARBA" id="ARBA00004141"/>
    </source>
</evidence>
<evidence type="ECO:0000313" key="16">
    <source>
        <dbReference type="Proteomes" id="UP000492821"/>
    </source>
</evidence>
<dbReference type="Pfam" id="PF00858">
    <property type="entry name" value="ASC"/>
    <property type="match status" value="1"/>
</dbReference>
<accession>A0A7E4UXJ2</accession>
<keyword evidence="5 13" id="KW-0812">Transmembrane</keyword>
<dbReference type="AlphaFoldDB" id="A0A7E4UXJ2"/>
<sequence>MTRSYSNASSKATNQNSGSSAESPCPENPYFTILDEEASYFTSFTTFHGMVRIYNSKTWISLIFWVFVVTICVTLFFYYSGDIIYRFAQKSTYQIYNYASYGANDIPLPFLLVCPLRNSRHEVGYESLLHTRPMLFDIDRLNNITGAKLTAEDFWRFRKETAKGCHNVIGNMMYGPHTIQACSYVTPIFYEQMFCMRLDLGKAVPKTLSSQPLKIMFKNMDENGYEIYIQPRNRSVYESSLVTILKPNHRFAARSTLRKKRFMHRKDGGKCTSSWTDVPFVRHQLLLTPKINYSMKLCEHFRLAAATLRKDNCVLRHMAPLFGNRKPICDYIVPNVTDYRDIALQYKCIPQCEYNEHKLKSILNRPLTYFEKRGNNNKSILEISFTKLYHRTVNQMRQLKALDILCKLGGNTSLFFGFSMITLMETFMFLLKVIIRLLRYKPQKVVMESEKVRTPSTATVCSIPEDDRKPSLPIIDHAAKRERYRSATISHCNQFVQIDETDDEYPDVLQDILPLQQHRPSLHELRNRRILFRRQLNSRRQSRSNFRHKDSTNSAITDPGGYDMPASKRMSIVSVGQASLLSSAGSISSNLFTLESRRRRSSVYNSGVGGF</sequence>
<evidence type="ECO:0000256" key="3">
    <source>
        <dbReference type="ARBA" id="ARBA00022448"/>
    </source>
</evidence>
<evidence type="ECO:0000313" key="17">
    <source>
        <dbReference type="WBParaSite" id="Pan_g13761.t1"/>
    </source>
</evidence>
<keyword evidence="3 13" id="KW-0813">Transport</keyword>
<feature type="transmembrane region" description="Helical" evidence="15">
    <location>
        <begin position="414"/>
        <end position="435"/>
    </location>
</feature>
<evidence type="ECO:0000256" key="6">
    <source>
        <dbReference type="ARBA" id="ARBA00022989"/>
    </source>
</evidence>
<keyword evidence="8 13" id="KW-0406">Ion transport</keyword>
<evidence type="ECO:0000256" key="9">
    <source>
        <dbReference type="ARBA" id="ARBA00023136"/>
    </source>
</evidence>
<reference evidence="16" key="1">
    <citation type="journal article" date="2013" name="Genetics">
        <title>The draft genome and transcriptome of Panagrellus redivivus are shaped by the harsh demands of a free-living lifestyle.</title>
        <authorList>
            <person name="Srinivasan J."/>
            <person name="Dillman A.R."/>
            <person name="Macchietto M.G."/>
            <person name="Heikkinen L."/>
            <person name="Lakso M."/>
            <person name="Fracchia K.M."/>
            <person name="Antoshechkin I."/>
            <person name="Mortazavi A."/>
            <person name="Wong G."/>
            <person name="Sternberg P.W."/>
        </authorList>
    </citation>
    <scope>NUCLEOTIDE SEQUENCE [LARGE SCALE GENOMIC DNA]</scope>
    <source>
        <strain evidence="16">MT8872</strain>
    </source>
</reference>
<evidence type="ECO:0000256" key="12">
    <source>
        <dbReference type="ARBA" id="ARBA00023303"/>
    </source>
</evidence>
<reference evidence="17" key="2">
    <citation type="submission" date="2020-10" db="UniProtKB">
        <authorList>
            <consortium name="WormBaseParasite"/>
        </authorList>
    </citation>
    <scope>IDENTIFICATION</scope>
</reference>
<feature type="region of interest" description="Disordered" evidence="14">
    <location>
        <begin position="1"/>
        <end position="24"/>
    </location>
</feature>
<evidence type="ECO:0000256" key="15">
    <source>
        <dbReference type="SAM" id="Phobius"/>
    </source>
</evidence>
<evidence type="ECO:0000256" key="7">
    <source>
        <dbReference type="ARBA" id="ARBA00023053"/>
    </source>
</evidence>
<feature type="compositionally biased region" description="Polar residues" evidence="14">
    <location>
        <begin position="1"/>
        <end position="22"/>
    </location>
</feature>
<keyword evidence="7" id="KW-0915">Sodium</keyword>
<comment type="similarity">
    <text evidence="2 13">Belongs to the amiloride-sensitive sodium channel (TC 1.A.6) family.</text>
</comment>
<evidence type="ECO:0000256" key="4">
    <source>
        <dbReference type="ARBA" id="ARBA00022461"/>
    </source>
</evidence>
<name>A0A7E4UXJ2_PANRE</name>
<evidence type="ECO:0000256" key="11">
    <source>
        <dbReference type="ARBA" id="ARBA00023201"/>
    </source>
</evidence>
<keyword evidence="6 15" id="KW-1133">Transmembrane helix</keyword>
<evidence type="ECO:0000256" key="8">
    <source>
        <dbReference type="ARBA" id="ARBA00023065"/>
    </source>
</evidence>
<comment type="subcellular location">
    <subcellularLocation>
        <location evidence="1">Membrane</location>
        <topology evidence="1">Multi-pass membrane protein</topology>
    </subcellularLocation>
</comment>
<dbReference type="PANTHER" id="PTHR11690:SF284">
    <property type="entry name" value="ACID-SENSING ION CHANNEL 1"/>
    <property type="match status" value="1"/>
</dbReference>
<evidence type="ECO:0000256" key="13">
    <source>
        <dbReference type="RuleBase" id="RU000679"/>
    </source>
</evidence>
<dbReference type="Gene3D" id="1.10.287.770">
    <property type="entry name" value="YojJ-like"/>
    <property type="match status" value="1"/>
</dbReference>
<feature type="transmembrane region" description="Helical" evidence="15">
    <location>
        <begin position="59"/>
        <end position="79"/>
    </location>
</feature>
<evidence type="ECO:0000256" key="2">
    <source>
        <dbReference type="ARBA" id="ARBA00007193"/>
    </source>
</evidence>
<feature type="region of interest" description="Disordered" evidence="14">
    <location>
        <begin position="540"/>
        <end position="563"/>
    </location>
</feature>
<dbReference type="GO" id="GO:0015280">
    <property type="term" value="F:ligand-gated sodium channel activity"/>
    <property type="evidence" value="ECO:0007669"/>
    <property type="project" value="TreeGrafter"/>
</dbReference>
<proteinExistence type="inferred from homology"/>
<keyword evidence="10" id="KW-0325">Glycoprotein</keyword>
<protein>
    <submittedName>
        <fullName evidence="17">Amiloride-sensitive sodium channel</fullName>
    </submittedName>
</protein>
<dbReference type="PANTHER" id="PTHR11690">
    <property type="entry name" value="AMILORIDE-SENSITIVE SODIUM CHANNEL-RELATED"/>
    <property type="match status" value="1"/>
</dbReference>
<evidence type="ECO:0000256" key="10">
    <source>
        <dbReference type="ARBA" id="ARBA00023180"/>
    </source>
</evidence>
<dbReference type="WBParaSite" id="Pan_g13761.t1">
    <property type="protein sequence ID" value="Pan_g13761.t1"/>
    <property type="gene ID" value="Pan_g13761"/>
</dbReference>
<dbReference type="GO" id="GO:0005886">
    <property type="term" value="C:plasma membrane"/>
    <property type="evidence" value="ECO:0007669"/>
    <property type="project" value="TreeGrafter"/>
</dbReference>
<evidence type="ECO:0000256" key="14">
    <source>
        <dbReference type="SAM" id="MobiDB-lite"/>
    </source>
</evidence>
<keyword evidence="9 15" id="KW-0472">Membrane</keyword>
<organism evidence="16 17">
    <name type="scientific">Panagrellus redivivus</name>
    <name type="common">Microworm</name>
    <dbReference type="NCBI Taxonomy" id="6233"/>
    <lineage>
        <taxon>Eukaryota</taxon>
        <taxon>Metazoa</taxon>
        <taxon>Ecdysozoa</taxon>
        <taxon>Nematoda</taxon>
        <taxon>Chromadorea</taxon>
        <taxon>Rhabditida</taxon>
        <taxon>Tylenchina</taxon>
        <taxon>Panagrolaimomorpha</taxon>
        <taxon>Panagrolaimoidea</taxon>
        <taxon>Panagrolaimidae</taxon>
        <taxon>Panagrellus</taxon>
    </lineage>
</organism>
<keyword evidence="11 13" id="KW-0739">Sodium transport</keyword>
<keyword evidence="16" id="KW-1185">Reference proteome</keyword>
<evidence type="ECO:0000256" key="5">
    <source>
        <dbReference type="ARBA" id="ARBA00022692"/>
    </source>
</evidence>
<dbReference type="InterPro" id="IPR001873">
    <property type="entry name" value="ENaC"/>
</dbReference>